<protein>
    <submittedName>
        <fullName evidence="2">PRC-barrel domain-containing protein</fullName>
    </submittedName>
</protein>
<organism evidence="2 3">
    <name type="scientific">Legionella beliardensis</name>
    <dbReference type="NCBI Taxonomy" id="91822"/>
    <lineage>
        <taxon>Bacteria</taxon>
        <taxon>Pseudomonadati</taxon>
        <taxon>Pseudomonadota</taxon>
        <taxon>Gammaproteobacteria</taxon>
        <taxon>Legionellales</taxon>
        <taxon>Legionellaceae</taxon>
        <taxon>Legionella</taxon>
    </lineage>
</organism>
<dbReference type="SUPFAM" id="SSF50346">
    <property type="entry name" value="PRC-barrel domain"/>
    <property type="match status" value="1"/>
</dbReference>
<dbReference type="InterPro" id="IPR011033">
    <property type="entry name" value="PRC_barrel-like_sf"/>
</dbReference>
<accession>A0A378I5Y0</accession>
<dbReference type="Gene3D" id="2.30.30.240">
    <property type="entry name" value="PRC-barrel domain"/>
    <property type="match status" value="1"/>
</dbReference>
<dbReference type="EMBL" id="UGNV01000001">
    <property type="protein sequence ID" value="STX30136.1"/>
    <property type="molecule type" value="Genomic_DNA"/>
</dbReference>
<evidence type="ECO:0000259" key="1">
    <source>
        <dbReference type="Pfam" id="PF05239"/>
    </source>
</evidence>
<evidence type="ECO:0000313" key="2">
    <source>
        <dbReference type="EMBL" id="STX30136.1"/>
    </source>
</evidence>
<dbReference type="Pfam" id="PF05239">
    <property type="entry name" value="PRC"/>
    <property type="match status" value="1"/>
</dbReference>
<dbReference type="Proteomes" id="UP000254968">
    <property type="component" value="Unassembled WGS sequence"/>
</dbReference>
<evidence type="ECO:0000313" key="3">
    <source>
        <dbReference type="Proteomes" id="UP000254968"/>
    </source>
</evidence>
<sequence>MDMYVVSAEDVIGVDVKNPKGENLGTIEALMLDKLQGQVAYVVLSHGGFMGMGHKLFALPWGMFTYDSKKECFIIPIDKKILVKSPGFNKDNWPDMSSQTWKKTMTDYYGSYISHPNQH</sequence>
<dbReference type="PANTHER" id="PTHR36505">
    <property type="entry name" value="BLR1072 PROTEIN"/>
    <property type="match status" value="1"/>
</dbReference>
<dbReference type="RefSeq" id="WP_115303858.1">
    <property type="nucleotide sequence ID" value="NZ_CAAAHO010000005.1"/>
</dbReference>
<name>A0A378I5Y0_9GAMM</name>
<feature type="domain" description="PRC-barrel" evidence="1">
    <location>
        <begin position="6"/>
        <end position="80"/>
    </location>
</feature>
<dbReference type="OrthoDB" id="286778at2"/>
<dbReference type="InterPro" id="IPR027275">
    <property type="entry name" value="PRC-brl_dom"/>
</dbReference>
<reference evidence="2 3" key="1">
    <citation type="submission" date="2018-06" db="EMBL/GenBank/DDBJ databases">
        <authorList>
            <consortium name="Pathogen Informatics"/>
            <person name="Doyle S."/>
        </authorList>
    </citation>
    <scope>NUCLEOTIDE SEQUENCE [LARGE SCALE GENOMIC DNA]</scope>
    <source>
        <strain evidence="2 3">NCTC13315</strain>
    </source>
</reference>
<gene>
    <name evidence="2" type="ORF">NCTC13315_02700</name>
</gene>
<dbReference type="AlphaFoldDB" id="A0A378I5Y0"/>
<dbReference type="PANTHER" id="PTHR36505:SF1">
    <property type="entry name" value="BLR1072 PROTEIN"/>
    <property type="match status" value="1"/>
</dbReference>
<proteinExistence type="predicted"/>
<keyword evidence="3" id="KW-1185">Reference proteome</keyword>